<comment type="caution">
    <text evidence="3">The sequence shown here is derived from an EMBL/GenBank/DDBJ whole genome shotgun (WGS) entry which is preliminary data.</text>
</comment>
<proteinExistence type="predicted"/>
<sequence length="232" mass="25893">MSNCGINANKIVSLRAIVICAGSFLVFGSTSVYSIQQLLVSNDFKDKQIPLNLLTKLIYLLLTISNALTELSFTIFTIILGNFIINLTTEVEKLAKEIENISNSYAHCRGGDIVNNSKALEKVIRRLKNLLKILKKVNTVCGEYLLIFWFFPTSIIVAITHTLMVKVLYGDILMDENESDMVIKFQLQALLIALLVTCTRMWNFISLGSGLLAATLITVVNFVLAFRMAESM</sequence>
<protein>
    <submittedName>
        <fullName evidence="3">Uncharacterized protein</fullName>
    </submittedName>
</protein>
<keyword evidence="4" id="KW-1185">Reference proteome</keyword>
<feature type="coiled-coil region" evidence="1">
    <location>
        <begin position="84"/>
        <end position="137"/>
    </location>
</feature>
<keyword evidence="2" id="KW-1133">Transmembrane helix</keyword>
<keyword evidence="1" id="KW-0175">Coiled coil</keyword>
<keyword evidence="2" id="KW-0472">Membrane</keyword>
<evidence type="ECO:0000256" key="2">
    <source>
        <dbReference type="SAM" id="Phobius"/>
    </source>
</evidence>
<feature type="transmembrane region" description="Helical" evidence="2">
    <location>
        <begin position="208"/>
        <end position="226"/>
    </location>
</feature>
<feature type="transmembrane region" description="Helical" evidence="2">
    <location>
        <begin position="144"/>
        <end position="169"/>
    </location>
</feature>
<evidence type="ECO:0000313" key="3">
    <source>
        <dbReference type="EMBL" id="OXA56615.1"/>
    </source>
</evidence>
<organism evidence="3 4">
    <name type="scientific">Folsomia candida</name>
    <name type="common">Springtail</name>
    <dbReference type="NCBI Taxonomy" id="158441"/>
    <lineage>
        <taxon>Eukaryota</taxon>
        <taxon>Metazoa</taxon>
        <taxon>Ecdysozoa</taxon>
        <taxon>Arthropoda</taxon>
        <taxon>Hexapoda</taxon>
        <taxon>Collembola</taxon>
        <taxon>Entomobryomorpha</taxon>
        <taxon>Isotomoidea</taxon>
        <taxon>Isotomidae</taxon>
        <taxon>Proisotominae</taxon>
        <taxon>Folsomia</taxon>
    </lineage>
</organism>
<feature type="transmembrane region" description="Helical" evidence="2">
    <location>
        <begin position="57"/>
        <end position="85"/>
    </location>
</feature>
<gene>
    <name evidence="3" type="ORF">Fcan01_09102</name>
</gene>
<feature type="transmembrane region" description="Helical" evidence="2">
    <location>
        <begin position="12"/>
        <end position="36"/>
    </location>
</feature>
<reference evidence="3 4" key="1">
    <citation type="submission" date="2015-12" db="EMBL/GenBank/DDBJ databases">
        <title>The genome of Folsomia candida.</title>
        <authorList>
            <person name="Faddeeva A."/>
            <person name="Derks M.F."/>
            <person name="Anvar Y."/>
            <person name="Smit S."/>
            <person name="Van Straalen N."/>
            <person name="Roelofs D."/>
        </authorList>
    </citation>
    <scope>NUCLEOTIDE SEQUENCE [LARGE SCALE GENOMIC DNA]</scope>
    <source>
        <strain evidence="3 4">VU population</strain>
        <tissue evidence="3">Whole body</tissue>
    </source>
</reference>
<name>A0A226EG91_FOLCA</name>
<keyword evidence="2" id="KW-0812">Transmembrane</keyword>
<evidence type="ECO:0000256" key="1">
    <source>
        <dbReference type="SAM" id="Coils"/>
    </source>
</evidence>
<dbReference type="Proteomes" id="UP000198287">
    <property type="component" value="Unassembled WGS sequence"/>
</dbReference>
<accession>A0A226EG91</accession>
<dbReference type="EMBL" id="LNIX01000004">
    <property type="protein sequence ID" value="OXA56615.1"/>
    <property type="molecule type" value="Genomic_DNA"/>
</dbReference>
<evidence type="ECO:0000313" key="4">
    <source>
        <dbReference type="Proteomes" id="UP000198287"/>
    </source>
</evidence>
<dbReference type="AlphaFoldDB" id="A0A226EG91"/>